<reference evidence="6" key="1">
    <citation type="submission" date="2011-02" db="EMBL/GenBank/DDBJ databases">
        <title>The Genome Sequence of Capsaspora owczarzaki ATCC 30864.</title>
        <authorList>
            <person name="Russ C."/>
            <person name="Cuomo C."/>
            <person name="Burger G."/>
            <person name="Gray M.W."/>
            <person name="Holland P.W.H."/>
            <person name="King N."/>
            <person name="Lang F.B.F."/>
            <person name="Roger A.J."/>
            <person name="Ruiz-Trillo I."/>
            <person name="Young S.K."/>
            <person name="Zeng Q."/>
            <person name="Gargeya S."/>
            <person name="Alvarado L."/>
            <person name="Berlin A."/>
            <person name="Chapman S.B."/>
            <person name="Chen Z."/>
            <person name="Freedman E."/>
            <person name="Gellesch M."/>
            <person name="Goldberg J."/>
            <person name="Griggs A."/>
            <person name="Gujja S."/>
            <person name="Heilman E."/>
            <person name="Heiman D."/>
            <person name="Howarth C."/>
            <person name="Mehta T."/>
            <person name="Neiman D."/>
            <person name="Pearson M."/>
            <person name="Roberts A."/>
            <person name="Saif S."/>
            <person name="Shea T."/>
            <person name="Shenoy N."/>
            <person name="Sisk P."/>
            <person name="Stolte C."/>
            <person name="Sykes S."/>
            <person name="White J."/>
            <person name="Yandava C."/>
            <person name="Haas B."/>
            <person name="Nusbaum C."/>
            <person name="Birren B."/>
        </authorList>
    </citation>
    <scope>NUCLEOTIDE SEQUENCE</scope>
    <source>
        <strain evidence="6">ATCC 30864</strain>
    </source>
</reference>
<feature type="compositionally biased region" description="Low complexity" evidence="3">
    <location>
        <begin position="23"/>
        <end position="54"/>
    </location>
</feature>
<dbReference type="eggNOG" id="KOG2498">
    <property type="taxonomic scope" value="Eukaryota"/>
</dbReference>
<dbReference type="AlphaFoldDB" id="A0A0D2W131"/>
<proteinExistence type="predicted"/>
<evidence type="ECO:0000256" key="1">
    <source>
        <dbReference type="ARBA" id="ARBA00004123"/>
    </source>
</evidence>
<sequence>MSNQDGNTLSNSDFRKLLMTPRTTSGLTSRSSTTAATTTTTTAKSATTGAAGSSDDGPTSNPFMPPAPVKPGSTGGQTPAQPGQTGRHHQNPQRAAQRAAAAAASASSEPKYRDRAEERRKGINPDFKASEALMNSYQARLEQLTESVHNDEERRRLEIEQSKFLGGDAKHTHLVRGLDFALLKKEQASIEQANSGVLHAEKQTSVAAVAGATSTKLAPKQLQQPLPTSFTATAPSAVADGVQPMELNEGNSLLGQDDDDHDDDDDDKAPKFHSKLARNIHETLFGNSRPMYNDLFLPGRMAFVCDLTSDYLSGDVPTSAIRSKADLSASTLQLMEHKVGNTEIIINKLVQMMTVRREERALQKTTTASKKEKGSKAHHSSAPEPAFPTPAFPMHTALPKEGDKAPSIHAPAVSPSLSRATPAATATATQETGTSADNADDDIFADVGEYVPRVAEPHGNEATVTPMDVDKRPASYFSSTTSAAITTTTSQQASSSSASSGPTVNSERASLQVALDALKPELQQAAQSQKQFAGERKLTMSLTSQNEDEYYPRRFHRVKELDGSKDALDGDEEESSYDRVMKNMANPTHTLTRFDFDNEEEWLAHTGESSSKAPDKAAMAKELRQARTKMGNDFQKVQAIMKRKAEEKAEGASKKMKD</sequence>
<feature type="region of interest" description="Disordered" evidence="3">
    <location>
        <begin position="361"/>
        <end position="441"/>
    </location>
</feature>
<comment type="subcellular location">
    <subcellularLocation>
        <location evidence="1">Nucleus</location>
    </subcellularLocation>
</comment>
<feature type="domain" description="RED-like N-terminal" evidence="4">
    <location>
        <begin position="95"/>
        <end position="364"/>
    </location>
</feature>
<dbReference type="InterPro" id="IPR039896">
    <property type="entry name" value="Red-like"/>
</dbReference>
<organism evidence="5 6">
    <name type="scientific">Capsaspora owczarzaki (strain ATCC 30864)</name>
    <dbReference type="NCBI Taxonomy" id="595528"/>
    <lineage>
        <taxon>Eukaryota</taxon>
        <taxon>Filasterea</taxon>
        <taxon>Capsaspora</taxon>
    </lineage>
</organism>
<dbReference type="OrthoDB" id="3366823at2759"/>
<feature type="region of interest" description="Disordered" evidence="3">
    <location>
        <begin position="247"/>
        <end position="271"/>
    </location>
</feature>
<feature type="compositionally biased region" description="Basic and acidic residues" evidence="3">
    <location>
        <begin position="110"/>
        <end position="123"/>
    </location>
</feature>
<keyword evidence="2" id="KW-0539">Nucleus</keyword>
<dbReference type="PANTHER" id="PTHR12765">
    <property type="entry name" value="RED PROTEIN IK FACTOR CYTOKINE IK"/>
    <property type="match status" value="1"/>
</dbReference>
<evidence type="ECO:0000256" key="2">
    <source>
        <dbReference type="ARBA" id="ARBA00023242"/>
    </source>
</evidence>
<feature type="compositionally biased region" description="Low complexity" evidence="3">
    <location>
        <begin position="420"/>
        <end position="436"/>
    </location>
</feature>
<evidence type="ECO:0000256" key="3">
    <source>
        <dbReference type="SAM" id="MobiDB-lite"/>
    </source>
</evidence>
<dbReference type="InterPro" id="IPR012916">
    <property type="entry name" value="RED_N"/>
</dbReference>
<feature type="compositionally biased region" description="Acidic residues" evidence="3">
    <location>
        <begin position="256"/>
        <end position="267"/>
    </location>
</feature>
<protein>
    <recommendedName>
        <fullName evidence="4">RED-like N-terminal domain-containing protein</fullName>
    </recommendedName>
</protein>
<feature type="compositionally biased region" description="Low complexity" evidence="3">
    <location>
        <begin position="76"/>
        <end position="85"/>
    </location>
</feature>
<accession>A0A0D2W131</accession>
<evidence type="ECO:0000313" key="5">
    <source>
        <dbReference type="EMBL" id="KJE97967.1"/>
    </source>
</evidence>
<dbReference type="RefSeq" id="XP_011270868.1">
    <property type="nucleotide sequence ID" value="XM_011272566.1"/>
</dbReference>
<gene>
    <name evidence="5" type="ORF">CAOG_009155</name>
</gene>
<dbReference type="Proteomes" id="UP000008743">
    <property type="component" value="Unassembled WGS sequence"/>
</dbReference>
<dbReference type="Pfam" id="PF07808">
    <property type="entry name" value="RED_N"/>
    <property type="match status" value="1"/>
</dbReference>
<feature type="compositionally biased region" description="Low complexity" evidence="3">
    <location>
        <begin position="93"/>
        <end position="108"/>
    </location>
</feature>
<name>A0A0D2W131_CAPO3</name>
<feature type="compositionally biased region" description="Polar residues" evidence="3">
    <location>
        <begin position="1"/>
        <end position="12"/>
    </location>
</feature>
<feature type="region of interest" description="Disordered" evidence="3">
    <location>
        <begin position="487"/>
        <end position="507"/>
    </location>
</feature>
<dbReference type="GO" id="GO:0005634">
    <property type="term" value="C:nucleus"/>
    <property type="evidence" value="ECO:0007669"/>
    <property type="project" value="UniProtKB-SubCell"/>
</dbReference>
<dbReference type="InParanoid" id="A0A0D2W131"/>
<dbReference type="STRING" id="595528.A0A0D2W131"/>
<dbReference type="PhylomeDB" id="A0A0D2W131"/>
<evidence type="ECO:0000313" key="6">
    <source>
        <dbReference type="Proteomes" id="UP000008743"/>
    </source>
</evidence>
<dbReference type="EMBL" id="KE346376">
    <property type="protein sequence ID" value="KJE97967.1"/>
    <property type="molecule type" value="Genomic_DNA"/>
</dbReference>
<feature type="region of interest" description="Disordered" evidence="3">
    <location>
        <begin position="1"/>
        <end position="129"/>
    </location>
</feature>
<keyword evidence="6" id="KW-1185">Reference proteome</keyword>
<feature type="compositionally biased region" description="Low complexity" evidence="3">
    <location>
        <begin position="487"/>
        <end position="500"/>
    </location>
</feature>
<evidence type="ECO:0000259" key="4">
    <source>
        <dbReference type="Pfam" id="PF07808"/>
    </source>
</evidence>